<dbReference type="GeneTree" id="ENSGT00730000112044"/>
<reference evidence="5 6" key="5">
    <citation type="journal article" date="2013" name="Nature">
        <title>The zebrafish reference genome sequence and its relationship to the human genome.</title>
        <authorList>
            <consortium name="Genome Reference Consortium Zebrafish"/>
            <person name="Howe K."/>
            <person name="Clark M.D."/>
            <person name="Torroja C.F."/>
            <person name="Torrance J."/>
            <person name="Berthelot C."/>
            <person name="Muffato M."/>
            <person name="Collins J.E."/>
            <person name="Humphray S."/>
            <person name="McLaren K."/>
            <person name="Matthews L."/>
            <person name="McLaren S."/>
            <person name="Sealy I."/>
            <person name="Caccamo M."/>
            <person name="Churcher C."/>
            <person name="Scott C."/>
            <person name="Barrett J.C."/>
            <person name="Koch R."/>
            <person name="Rauch G.J."/>
            <person name="White S."/>
            <person name="Chow W."/>
            <person name="Kilian B."/>
            <person name="Quintais L.T."/>
            <person name="Guerra-Assuncao J.A."/>
            <person name="Zhou Y."/>
            <person name="Gu Y."/>
            <person name="Yen J."/>
            <person name="Vogel J.H."/>
            <person name="Eyre T."/>
            <person name="Redmond S."/>
            <person name="Banerjee R."/>
            <person name="Chi J."/>
            <person name="Fu B."/>
            <person name="Langley E."/>
            <person name="Maguire S.F."/>
            <person name="Laird G.K."/>
            <person name="Lloyd D."/>
            <person name="Kenyon E."/>
            <person name="Donaldson S."/>
            <person name="Sehra H."/>
            <person name="Almeida-King J."/>
            <person name="Loveland J."/>
            <person name="Trevanion S."/>
            <person name="Jones M."/>
            <person name="Quail M."/>
            <person name="Willey D."/>
            <person name="Hunt A."/>
            <person name="Burton J."/>
            <person name="Sims S."/>
            <person name="McLay K."/>
            <person name="Plumb B."/>
            <person name="Davis J."/>
            <person name="Clee C."/>
            <person name="Oliver K."/>
            <person name="Clark R."/>
            <person name="Riddle C."/>
            <person name="Elliot D."/>
            <person name="Eliott D."/>
            <person name="Threadgold G."/>
            <person name="Harden G."/>
            <person name="Ware D."/>
            <person name="Begum S."/>
            <person name="Mortimore B."/>
            <person name="Mortimer B."/>
            <person name="Kerry G."/>
            <person name="Heath P."/>
            <person name="Phillimore B."/>
            <person name="Tracey A."/>
            <person name="Corby N."/>
            <person name="Dunn M."/>
            <person name="Johnson C."/>
            <person name="Wood J."/>
            <person name="Clark S."/>
            <person name="Pelan S."/>
            <person name="Griffiths G."/>
            <person name="Smith M."/>
            <person name="Glithero R."/>
            <person name="Howden P."/>
            <person name="Barker N."/>
            <person name="Lloyd C."/>
            <person name="Stevens C."/>
            <person name="Harley J."/>
            <person name="Holt K."/>
            <person name="Panagiotidis G."/>
            <person name="Lovell J."/>
            <person name="Beasley H."/>
            <person name="Henderson C."/>
            <person name="Gordon D."/>
            <person name="Auger K."/>
            <person name="Wright D."/>
            <person name="Collins J."/>
            <person name="Raisen C."/>
            <person name="Dyer L."/>
            <person name="Leung K."/>
            <person name="Robertson L."/>
            <person name="Ambridge K."/>
            <person name="Leongamornlert D."/>
            <person name="McGuire S."/>
            <person name="Gilderthorp R."/>
            <person name="Griffiths C."/>
            <person name="Manthravadi D."/>
            <person name="Nichol S."/>
            <person name="Barker G."/>
            <person name="Whitehead S."/>
            <person name="Kay M."/>
            <person name="Brown J."/>
            <person name="Murnane C."/>
            <person name="Gray E."/>
            <person name="Humphries M."/>
            <person name="Sycamore N."/>
            <person name="Barker D."/>
            <person name="Saunders D."/>
            <person name="Wallis J."/>
            <person name="Babbage A."/>
            <person name="Hammond S."/>
            <person name="Mashreghi-Mohammadi M."/>
            <person name="Barr L."/>
            <person name="Martin S."/>
            <person name="Wray P."/>
            <person name="Ellington A."/>
            <person name="Matthews N."/>
            <person name="Ellwood M."/>
            <person name="Woodmansey R."/>
            <person name="Clark G."/>
            <person name="Cooper J."/>
            <person name="Cooper J."/>
            <person name="Tromans A."/>
            <person name="Grafham D."/>
            <person name="Skuce C."/>
            <person name="Pandian R."/>
            <person name="Andrews R."/>
            <person name="Harrison E."/>
            <person name="Kimberley A."/>
            <person name="Garnett J."/>
            <person name="Fosker N."/>
            <person name="Hall R."/>
            <person name="Garner P."/>
            <person name="Kelly D."/>
            <person name="Bird C."/>
            <person name="Palmer S."/>
            <person name="Gehring I."/>
            <person name="Berger A."/>
            <person name="Dooley C.M."/>
            <person name="Ersan-Urun Z."/>
            <person name="Eser C."/>
            <person name="Geiger H."/>
            <person name="Geisler M."/>
            <person name="Karotki L."/>
            <person name="Kirn A."/>
            <person name="Konantz J."/>
            <person name="Konantz M."/>
            <person name="Oberlander M."/>
            <person name="Rudolph-Geiger S."/>
            <person name="Teucke M."/>
            <person name="Lanz C."/>
            <person name="Raddatz G."/>
            <person name="Osoegawa K."/>
            <person name="Zhu B."/>
            <person name="Rapp A."/>
            <person name="Widaa S."/>
            <person name="Langford C."/>
            <person name="Yang F."/>
            <person name="Schuster S.C."/>
            <person name="Carter N.P."/>
            <person name="Harrow J."/>
            <person name="Ning Z."/>
            <person name="Herrero J."/>
            <person name="Searle S.M."/>
            <person name="Enright A."/>
            <person name="Geisler R."/>
            <person name="Plasterk R.H."/>
            <person name="Lee C."/>
            <person name="Westerfield M."/>
            <person name="de Jong P.J."/>
            <person name="Zon L.I."/>
            <person name="Postlethwait J.H."/>
            <person name="Nusslein-Volhard C."/>
            <person name="Hubbard T.J."/>
            <person name="Roest Crollius H."/>
            <person name="Rogers J."/>
            <person name="Stemple D.L."/>
        </authorList>
    </citation>
    <scope>NUCLEOTIDE SEQUENCE [LARGE SCALE GENOMIC DNA]</scope>
    <source>
        <strain evidence="5">Tuebingen</strain>
    </source>
</reference>
<keyword evidence="2" id="KW-1133">Transmembrane helix</keyword>
<dbReference type="InterPro" id="IPR013783">
    <property type="entry name" value="Ig-like_fold"/>
</dbReference>
<dbReference type="KEGG" id="dre:799475"/>
<dbReference type="RefSeq" id="NP_001104307.1">
    <property type="nucleotide sequence ID" value="NM_001110837.1"/>
</dbReference>
<evidence type="ECO:0000313" key="7">
    <source>
        <dbReference type="RefSeq" id="NP_001104307.1"/>
    </source>
</evidence>
<feature type="transmembrane region" description="Helical" evidence="2">
    <location>
        <begin position="323"/>
        <end position="345"/>
    </location>
</feature>
<reference evidence="7" key="7">
    <citation type="journal article" date="2016" name="J. Immunol.">
        <title>Conserved IL-2Rgammac Signaling Mediates Lymphopoiesis in Zebrafish.</title>
        <authorList>
            <person name="Sertori R."/>
            <person name="Liongue C."/>
            <person name="Basheer F."/>
            <person name="Lewis K.L."/>
            <person name="Rasighaemi P."/>
            <person name="de Coninck D."/>
            <person name="Traver D."/>
            <person name="Ward A.C."/>
        </authorList>
    </citation>
    <scope>NUCLEOTIDE SEQUENCE</scope>
</reference>
<keyword evidence="2" id="KW-0472">Membrane</keyword>
<dbReference type="GeneID" id="799475"/>
<name>A8WH86_DANRE</name>
<dbReference type="OrthoDB" id="9940625at2759"/>
<accession>A0A8M1NFC1</accession>
<reference evidence="7" key="3">
    <citation type="journal article" date="2011" name="Immunogenetics">
        <title>Two copies of the genes encoding the subunits of putative interleukin (IL)-4/IL-13 receptors, IL-4Ralpha, IL-13Ralpha1 and IL-13Ralpha2, have been identified in rainbow trout (Oncorhynchus mykiss) and have complex patterns of expression and modulation.</title>
        <authorList>
            <person name="Wang T."/>
            <person name="Huang W."/>
            <person name="Costa M.M."/>
            <person name="Martin S.A."/>
            <person name="Secombes C.J."/>
        </authorList>
    </citation>
    <scope>NUCLEOTIDE SEQUENCE</scope>
</reference>
<feature type="signal peptide" evidence="3">
    <location>
        <begin position="1"/>
        <end position="25"/>
    </location>
</feature>
<dbReference type="Bgee" id="ENSDARG00000080020">
    <property type="expression patterns" value="Expressed in pharyngeal gill and 20 other cell types or tissues"/>
</dbReference>
<accession>A8WH86</accession>
<dbReference type="HOGENOM" id="CLU_065496_0_0_1"/>
<keyword evidence="2" id="KW-0812">Transmembrane</keyword>
<dbReference type="GlyGen" id="A8WH86">
    <property type="glycosylation" value="1 site"/>
</dbReference>
<feature type="chain" id="PRO_5035034835" evidence="3 7">
    <location>
        <begin position="26"/>
        <end position="411"/>
    </location>
</feature>
<dbReference type="PANTHER" id="PTHR23037:SF35">
    <property type="entry name" value="FIBRONECTIN TYPE-III DOMAIN-CONTAINING PROTEIN"/>
    <property type="match status" value="1"/>
</dbReference>
<dbReference type="Ensembl" id="ENSDART00000112447.5">
    <property type="protein sequence ID" value="ENSDARP00000100184.2"/>
    <property type="gene ID" value="ENSDARG00000080020.6"/>
</dbReference>
<dbReference type="AGR" id="ZFIN:ZDB-GENE-060503-103"/>
<reference evidence="7" key="2">
    <citation type="journal article" date="2008" name="Nat. Immunol.">
        <title>Unique functions of the type II interleukin 4 receptor identified in mice lacking the interleukin 13 receptor alpha1 chain.</title>
        <authorList>
            <person name="Ramalingam T.R."/>
            <person name="Pesce J.T."/>
            <person name="Sheikh F."/>
            <person name="Cheever A.W."/>
            <person name="Mentink-Kane M.M."/>
            <person name="Wilson M.S."/>
            <person name="Stevens S."/>
            <person name="Valenzuela D.M."/>
            <person name="Murphy A.J."/>
            <person name="Yancopoulos G.D."/>
            <person name="Urban JF J.r."/>
            <person name="Donnelly R.P."/>
            <person name="Wynn T.A."/>
        </authorList>
    </citation>
    <scope>NUCLEOTIDE SEQUENCE</scope>
</reference>
<dbReference type="Gene3D" id="2.60.40.10">
    <property type="entry name" value="Immunoglobulins"/>
    <property type="match status" value="1"/>
</dbReference>
<dbReference type="Proteomes" id="UP000000437">
    <property type="component" value="Chromosome 7"/>
</dbReference>
<sequence length="411" mass="46878">MMYRFLDISLIVCFSVSLMFVGVESMSELPPPKNLNFKWETPFTLNLTWDKPEDLDPECLVNYTISVSSSLICSNSNSEKRRVATNKVLLNVSNVNGLCINVTTNFDNCGDKRSPPQIITIPPPPVLLVKDRDFAYSHNKLMCTWRPAVDVKDLGFYYWDSSLESLMRCIPDDTMKMGGCVIHNKRLKEINVFSQMFYLFNGTYNGTVVNNTFRDESAMQYVRLKKPQLTVQRVGDSLMFQTNASDLDEFEESCYKYNYTYNECGKESRNFTEHISKSTKQFDQYCKYKARVQIHFSSNCGRGFSELSDEVEYGENSNPSTPALLALIIIPLMVSCCLIVSLVLLRRNKDILFPKVPGPSLFFKEMLNNSASGPQGLQANSPMNIVYDPTEETVEYNIILEDTSLMQSKLE</sequence>
<dbReference type="PANTHER" id="PTHR23037">
    <property type="entry name" value="CYTOKINE RECEPTOR"/>
    <property type="match status" value="1"/>
</dbReference>
<gene>
    <name evidence="5 7 8" type="primary">il13ra1</name>
    <name evidence="4 7" type="synonym">il-13ra1</name>
    <name evidence="7" type="synonym">si:ch211-150g2.2</name>
</gene>
<dbReference type="eggNOG" id="ENOG502S6MT">
    <property type="taxonomic scope" value="Eukaryota"/>
</dbReference>
<dbReference type="PaxDb" id="7955-ENSDARP00000100184"/>
<evidence type="ECO:0000256" key="3">
    <source>
        <dbReference type="SAM" id="SignalP"/>
    </source>
</evidence>
<reference evidence="7" key="9">
    <citation type="journal article" date="2019" name="Fish Shellfish Immunol.">
        <title>Notch1a can widely mediate innate immune responses in zebrafish larvae infected with Vibrio parahaemolyticus.</title>
        <authorList>
            <person name="Ji C."/>
            <person name="Guo X."/>
            <person name="Dong X."/>
            <person name="Ren J."/>
            <person name="Zu Y."/>
            <person name="Li W."/>
            <person name="Zhang Q."/>
        </authorList>
    </citation>
    <scope>NUCLEOTIDE SEQUENCE</scope>
</reference>
<evidence type="ECO:0000313" key="5">
    <source>
        <dbReference type="Ensembl" id="ENSDARP00000100184"/>
    </source>
</evidence>
<reference evidence="7" key="13">
    <citation type="submission" date="2025-04" db="UniProtKB">
        <authorList>
            <consortium name="RefSeq"/>
        </authorList>
    </citation>
    <scope>IDENTIFICATION</scope>
</reference>
<keyword evidence="3 7" id="KW-0732">Signal</keyword>
<evidence type="ECO:0000313" key="6">
    <source>
        <dbReference type="Proteomes" id="UP000000437"/>
    </source>
</evidence>
<dbReference type="ZFIN" id="ZDB-GENE-060503-103">
    <property type="gene designation" value="il13ra1"/>
</dbReference>
<evidence type="ECO:0000256" key="1">
    <source>
        <dbReference type="ARBA" id="ARBA00023157"/>
    </source>
</evidence>
<organism evidence="4">
    <name type="scientific">Danio rerio</name>
    <name type="common">Zebrafish</name>
    <name type="synonym">Brachydanio rerio</name>
    <dbReference type="NCBI Taxonomy" id="7955"/>
    <lineage>
        <taxon>Eukaryota</taxon>
        <taxon>Metazoa</taxon>
        <taxon>Chordata</taxon>
        <taxon>Craniata</taxon>
        <taxon>Vertebrata</taxon>
        <taxon>Euteleostomi</taxon>
        <taxon>Actinopterygii</taxon>
        <taxon>Neopterygii</taxon>
        <taxon>Teleostei</taxon>
        <taxon>Ostariophysi</taxon>
        <taxon>Cypriniformes</taxon>
        <taxon>Danionidae</taxon>
        <taxon>Danioninae</taxon>
        <taxon>Danio</taxon>
    </lineage>
</organism>
<dbReference type="EMBL" id="BN000774">
    <property type="protein sequence ID" value="CAI94933.1"/>
    <property type="molecule type" value="mRNA"/>
</dbReference>
<dbReference type="CTD" id="3597"/>
<keyword evidence="4 7" id="KW-0675">Receptor</keyword>
<keyword evidence="6" id="KW-1185">Reference proteome</keyword>
<reference evidence="7" key="11">
    <citation type="journal article" date="2022" name="Genomics">
        <title>Understanding the complexity of epimorphic regeneration in zebrafish caudal fin tissue: A transcriptomic and proteomic approach.</title>
        <authorList>
            <person name="Banu S."/>
            <person name="Gaur N."/>
            <person name="Nair S."/>
            <person name="Ravikrishnan T."/>
            <person name="Khan S."/>
            <person name="Mani S."/>
            <person name="Bharathi S."/>
            <person name="Mandal K."/>
            <person name="Kuram N.A."/>
            <person name="Vuppaladadium S."/>
            <person name="Ravi R."/>
            <person name="Murthy C.L.N."/>
            <person name="Quoseena M."/>
            <person name="Babu N.S."/>
            <person name="Idris M.M."/>
        </authorList>
    </citation>
    <scope>NUCLEOTIDE SEQUENCE</scope>
</reference>
<reference evidence="7" key="6">
    <citation type="journal article" date="2015" name="Nat. Commun.">
        <title>RFX transcription factors are essential for hearing in mice.</title>
        <authorList>
            <person name="Elkon R."/>
            <person name="Milon B."/>
            <person name="Morrison L."/>
            <person name="Shah M."/>
            <person name="Vijayakumar S."/>
            <person name="Racherla M."/>
            <person name="Leitch C.C."/>
            <person name="Silipino L."/>
            <person name="Hadi S."/>
            <person name="Weiss-Gayet M."/>
            <person name="Barras E."/>
            <person name="Schmid C.D."/>
            <person name="Ait-Lounis A."/>
            <person name="Barnes A."/>
            <person name="Song Y."/>
            <person name="Eisenman D.J."/>
            <person name="Eliyahu E."/>
            <person name="Frolenkov G.I."/>
            <person name="Strome S.E."/>
            <person name="Durand B."/>
            <person name="Zaghloul N.A."/>
            <person name="Jones S.M."/>
            <person name="Reith W."/>
            <person name="Hertzano R."/>
        </authorList>
    </citation>
    <scope>NUCLEOTIDE SEQUENCE</scope>
</reference>
<dbReference type="EMBL" id="AL772340">
    <property type="status" value="NOT_ANNOTATED_CDS"/>
    <property type="molecule type" value="Genomic_DNA"/>
</dbReference>
<reference evidence="4 7" key="1">
    <citation type="journal article" date="2007" name="BMC Evol. Biol.">
        <title>Evolution of Class I cytokine receptors.</title>
        <authorList>
            <person name="Liongue C."/>
            <person name="Ward A.C."/>
        </authorList>
    </citation>
    <scope>NUCLEOTIDE SEQUENCE</scope>
</reference>
<reference evidence="7" key="12">
    <citation type="journal article" date="2023" name="Hepatology">
        <title>In vivo imaging of calcium dynamics in zebrafish hepatocytes.</title>
        <authorList>
            <person name="Pozo-Morales M."/>
            <person name="Garteizgogeascoa I."/>
            <person name="Perazzolo C."/>
            <person name="So J."/>
            <person name="Shin D."/>
            <person name="Singh S.P."/>
        </authorList>
    </citation>
    <scope>NUCLEOTIDE SEQUENCE</scope>
</reference>
<reference evidence="5" key="4">
    <citation type="submission" date="2012-02" db="UniProtKB">
        <authorList>
            <consortium name="Ensembl"/>
        </authorList>
    </citation>
    <scope>IDENTIFICATION</scope>
    <source>
        <strain evidence="5">Tuebingen</strain>
    </source>
</reference>
<reference evidence="7" key="10">
    <citation type="journal article" date="2020" name="Cell Rep.">
        <title>Early-Life Stress Regulates Cardiac Development through an IL-4-Glucocorticoid Signaling Balance.</title>
        <authorList>
            <person name="Apaydin D.C."/>
            <person name="Jaramillo P.A.M."/>
            <person name="Corradi L."/>
            <person name="Cosco F."/>
            <person name="Rathjen F.G."/>
            <person name="Kammertoens T."/>
            <person name="Filosa A."/>
            <person name="Sawamiphak S."/>
        </authorList>
    </citation>
    <scope>NUCLEOTIDE SEQUENCE</scope>
</reference>
<evidence type="ECO:0000256" key="2">
    <source>
        <dbReference type="SAM" id="Phobius"/>
    </source>
</evidence>
<evidence type="ECO:0000313" key="8">
    <source>
        <dbReference type="ZFIN" id="ZDB-GENE-060503-103"/>
    </source>
</evidence>
<protein>
    <submittedName>
        <fullName evidence="4">Interleukin 13 receptor alpha 1</fullName>
    </submittedName>
    <submittedName>
        <fullName evidence="5">Interleukin 13 receptor, alpha 1</fullName>
    </submittedName>
    <submittedName>
        <fullName evidence="7">Interleukin-13 receptor subunit alpha-1 precursor</fullName>
    </submittedName>
</protein>
<reference evidence="7" key="8">
    <citation type="journal article" date="2019" name="Cell Rep.">
        <title>A 3D Atlas of Hematopoietic Stem and Progenitor Cell Expansion by Multi-dimensional RNA-Seq Analysis.</title>
        <authorList>
            <person name="Xue Y."/>
            <person name="Liu D."/>
            <person name="Cui G."/>
            <person name="Ding Y."/>
            <person name="Ai D."/>
            <person name="Gao S."/>
            <person name="Zhang Y."/>
            <person name="Suo S."/>
            <person name="Wang X."/>
            <person name="Lv P."/>
            <person name="Zhou C."/>
            <person name="Li Y."/>
            <person name="Chen X."/>
            <person name="Peng G."/>
            <person name="Jing N."/>
            <person name="Han J.J."/>
            <person name="Liu F."/>
        </authorList>
    </citation>
    <scope>NUCLEOTIDE SEQUENCE</scope>
</reference>
<proteinExistence type="evidence at transcript level"/>
<dbReference type="STRING" id="7955.ENSDARP00000100184"/>
<keyword evidence="1" id="KW-1015">Disulfide bond</keyword>
<evidence type="ECO:0000313" key="4">
    <source>
        <dbReference type="EMBL" id="CAI94933.1"/>
    </source>
</evidence>
<dbReference type="OMA" id="PLMVSCC"/>
<dbReference type="AlphaFoldDB" id="A8WH86"/>